<sequence length="207" mass="23615">MLLLLAAACGLARAQEAIEAPDALIRRVSQEVMDLARNDPAIQAGDRRRIYAVVESRILPHLDFQRGTALTMGRNWREATPQQRQKLAAEFRNLLLHTYAGAMSQIKDQTMTFRPLRMDPSDTDVEVRSEVRLPRRPEPVEVSYRLRKTPTGWKIYDVNVMGAWLSETYRTTFASEVSKGGIDGLIRTLEEKNRYLASRDAQEDGKR</sequence>
<reference evidence="1 2" key="1">
    <citation type="submission" date="2017-05" db="EMBL/GenBank/DDBJ databases">
        <authorList>
            <person name="Varghese N."/>
            <person name="Submissions S."/>
        </authorList>
    </citation>
    <scope>NUCLEOTIDE SEQUENCE [LARGE SCALE GENOMIC DNA]</scope>
    <source>
        <strain evidence="1 2">DSM 26001</strain>
    </source>
</reference>
<comment type="caution">
    <text evidence="1">The sequence shown here is derived from an EMBL/GenBank/DDBJ whole genome shotgun (WGS) entry which is preliminary data.</text>
</comment>
<dbReference type="Gene3D" id="3.10.450.50">
    <property type="match status" value="1"/>
</dbReference>
<dbReference type="RefSeq" id="WP_283441748.1">
    <property type="nucleotide sequence ID" value="NZ_FXUL01000004.1"/>
</dbReference>
<evidence type="ECO:0000313" key="1">
    <source>
        <dbReference type="EMBL" id="SMP55509.1"/>
    </source>
</evidence>
<gene>
    <name evidence="1" type="ORF">SAMN06295970_104185</name>
</gene>
<proteinExistence type="predicted"/>
<dbReference type="Pfam" id="PF05494">
    <property type="entry name" value="MlaC"/>
    <property type="match status" value="1"/>
</dbReference>
<name>A0ABY1Q0L6_9BURK</name>
<dbReference type="EMBL" id="FXUL01000004">
    <property type="protein sequence ID" value="SMP55509.1"/>
    <property type="molecule type" value="Genomic_DNA"/>
</dbReference>
<dbReference type="Gene3D" id="1.10.10.640">
    <property type="entry name" value="phospholipid-binding protein"/>
    <property type="match status" value="1"/>
</dbReference>
<dbReference type="PANTHER" id="PTHR36573">
    <property type="entry name" value="INTERMEMBRANE PHOSPHOLIPID TRANSPORT SYSTEM BINDING PROTEIN MLAC"/>
    <property type="match status" value="1"/>
</dbReference>
<dbReference type="PANTHER" id="PTHR36573:SF1">
    <property type="entry name" value="INTERMEMBRANE PHOSPHOLIPID TRANSPORT SYSTEM BINDING PROTEIN MLAC"/>
    <property type="match status" value="1"/>
</dbReference>
<keyword evidence="2" id="KW-1185">Reference proteome</keyword>
<evidence type="ECO:0000313" key="2">
    <source>
        <dbReference type="Proteomes" id="UP001158049"/>
    </source>
</evidence>
<dbReference type="PIRSF" id="PIRSF004649">
    <property type="entry name" value="MlaC"/>
    <property type="match status" value="1"/>
</dbReference>
<dbReference type="InterPro" id="IPR008869">
    <property type="entry name" value="MlaC/ttg2D"/>
</dbReference>
<protein>
    <submittedName>
        <fullName evidence="1">Phospholipid transport system substrate-binding protein</fullName>
    </submittedName>
</protein>
<dbReference type="Proteomes" id="UP001158049">
    <property type="component" value="Unassembled WGS sequence"/>
</dbReference>
<organism evidence="1 2">
    <name type="scientific">Noviherbaspirillum suwonense</name>
    <dbReference type="NCBI Taxonomy" id="1224511"/>
    <lineage>
        <taxon>Bacteria</taxon>
        <taxon>Pseudomonadati</taxon>
        <taxon>Pseudomonadota</taxon>
        <taxon>Betaproteobacteria</taxon>
        <taxon>Burkholderiales</taxon>
        <taxon>Oxalobacteraceae</taxon>
        <taxon>Noviherbaspirillum</taxon>
    </lineage>
</organism>
<accession>A0ABY1Q0L6</accession>